<reference evidence="3" key="1">
    <citation type="submission" date="2018-02" db="EMBL/GenBank/DDBJ databases">
        <authorList>
            <person name="Hausmann B."/>
        </authorList>
    </citation>
    <scope>NUCLEOTIDE SEQUENCE [LARGE SCALE GENOMIC DNA]</scope>
    <source>
        <strain evidence="3">Peat soil MAG SbA5</strain>
    </source>
</reference>
<accession>A0A2N9M7I1</accession>
<organism evidence="2 3">
    <name type="scientific">Candidatus Sulfuritelmatomonas gaucii</name>
    <dbReference type="NCBI Taxonomy" id="2043161"/>
    <lineage>
        <taxon>Bacteria</taxon>
        <taxon>Pseudomonadati</taxon>
        <taxon>Acidobacteriota</taxon>
        <taxon>Terriglobia</taxon>
        <taxon>Terriglobales</taxon>
        <taxon>Acidobacteriaceae</taxon>
        <taxon>Candidatus Sulfuritelmatomonas</taxon>
    </lineage>
</organism>
<evidence type="ECO:0000313" key="3">
    <source>
        <dbReference type="Proteomes" id="UP000239735"/>
    </source>
</evidence>
<sequence>MSGHFLGCRLLFPNVSWIMLRPGWRLTDQIAERASPSKEPKPRPERNKPLPEHLKREVVTHTPQGDCCRVAVASCGTSVTMSVNNWSMFLRASRSSAMCDRSSPARTAIEWSKRRHRRVRSSAAWPDQASWPM</sequence>
<evidence type="ECO:0000256" key="1">
    <source>
        <dbReference type="SAM" id="MobiDB-lite"/>
    </source>
</evidence>
<protein>
    <submittedName>
        <fullName evidence="2">Uncharacterized protein</fullName>
    </submittedName>
</protein>
<dbReference type="Proteomes" id="UP000239735">
    <property type="component" value="Unassembled WGS sequence"/>
</dbReference>
<gene>
    <name evidence="2" type="ORF">SBA5_880045</name>
</gene>
<feature type="region of interest" description="Disordered" evidence="1">
    <location>
        <begin position="31"/>
        <end position="52"/>
    </location>
</feature>
<name>A0A2N9M7I1_9BACT</name>
<dbReference type="AlphaFoldDB" id="A0A2N9M7I1"/>
<dbReference type="EMBL" id="OKRB01000150">
    <property type="protein sequence ID" value="SPE31377.1"/>
    <property type="molecule type" value="Genomic_DNA"/>
</dbReference>
<proteinExistence type="predicted"/>
<evidence type="ECO:0000313" key="2">
    <source>
        <dbReference type="EMBL" id="SPE31377.1"/>
    </source>
</evidence>
<feature type="compositionally biased region" description="Basic and acidic residues" evidence="1">
    <location>
        <begin position="35"/>
        <end position="52"/>
    </location>
</feature>